<organism evidence="5">
    <name type="scientific">uncultured Desulfobacteraceae bacterium</name>
    <dbReference type="NCBI Taxonomy" id="218296"/>
    <lineage>
        <taxon>Bacteria</taxon>
        <taxon>Pseudomonadati</taxon>
        <taxon>Thermodesulfobacteriota</taxon>
        <taxon>Desulfobacteria</taxon>
        <taxon>Desulfobacterales</taxon>
        <taxon>Desulfobacteraceae</taxon>
        <taxon>environmental samples</taxon>
    </lineage>
</organism>
<dbReference type="InterPro" id="IPR002068">
    <property type="entry name" value="A-crystallin/Hsp20_dom"/>
</dbReference>
<dbReference type="Pfam" id="PF00011">
    <property type="entry name" value="HSP20"/>
    <property type="match status" value="1"/>
</dbReference>
<reference evidence="5" key="1">
    <citation type="submission" date="2019-01" db="EMBL/GenBank/DDBJ databases">
        <authorList>
            <consortium name="Genoscope - CEA"/>
            <person name="William W."/>
        </authorList>
    </citation>
    <scope>NUCLEOTIDE SEQUENCE</scope>
    <source>
        <strain evidence="5">CR-1</strain>
    </source>
</reference>
<dbReference type="PANTHER" id="PTHR11527">
    <property type="entry name" value="HEAT-SHOCK PROTEIN 20 FAMILY MEMBER"/>
    <property type="match status" value="1"/>
</dbReference>
<sequence>MELTRFSPARDVFRFPDHLSGLFGSFFAPTGEAAGAFSTWRPKVDIYDEKDQFVVKAELPGIDKKDIHVNVKGRALTLKGETRSENEEKKDKCCRRERFHGKFERSFTLPGEVKAESIKADYTDGLLEISIPKPEENQETEVAIH</sequence>
<proteinExistence type="inferred from homology"/>
<dbReference type="InterPro" id="IPR031107">
    <property type="entry name" value="Small_HSP"/>
</dbReference>
<dbReference type="CDD" id="cd06464">
    <property type="entry name" value="ACD_sHsps-like"/>
    <property type="match status" value="1"/>
</dbReference>
<dbReference type="Gene3D" id="2.60.40.790">
    <property type="match status" value="1"/>
</dbReference>
<dbReference type="EMBL" id="CAACVI010000012">
    <property type="protein sequence ID" value="VEN73607.1"/>
    <property type="molecule type" value="Genomic_DNA"/>
</dbReference>
<evidence type="ECO:0000259" key="4">
    <source>
        <dbReference type="PROSITE" id="PS51203"/>
    </source>
</evidence>
<dbReference type="PROSITE" id="PS01031">
    <property type="entry name" value="SHSP"/>
    <property type="match status" value="1"/>
</dbReference>
<dbReference type="InterPro" id="IPR008978">
    <property type="entry name" value="HSP20-like_chaperone"/>
</dbReference>
<evidence type="ECO:0000256" key="2">
    <source>
        <dbReference type="RuleBase" id="RU003616"/>
    </source>
</evidence>
<dbReference type="AlphaFoldDB" id="A0A484HK40"/>
<dbReference type="PROSITE" id="PS51203">
    <property type="entry name" value="CS"/>
    <property type="match status" value="1"/>
</dbReference>
<evidence type="ECO:0000259" key="3">
    <source>
        <dbReference type="PROSITE" id="PS01031"/>
    </source>
</evidence>
<evidence type="ECO:0000256" key="1">
    <source>
        <dbReference type="PROSITE-ProRule" id="PRU00285"/>
    </source>
</evidence>
<protein>
    <submittedName>
        <fullName evidence="5">Uncharacterized protein</fullName>
    </submittedName>
</protein>
<dbReference type="SUPFAM" id="SSF49764">
    <property type="entry name" value="HSP20-like chaperones"/>
    <property type="match status" value="1"/>
</dbReference>
<dbReference type="InterPro" id="IPR007052">
    <property type="entry name" value="CS_dom"/>
</dbReference>
<gene>
    <name evidence="5" type="ORF">EPICR_20072</name>
</gene>
<comment type="similarity">
    <text evidence="1 2">Belongs to the small heat shock protein (HSP20) family.</text>
</comment>
<feature type="domain" description="CS" evidence="4">
    <location>
        <begin position="39"/>
        <end position="145"/>
    </location>
</feature>
<accession>A0A484HK40</accession>
<feature type="domain" description="SHSP" evidence="3">
    <location>
        <begin position="35"/>
        <end position="145"/>
    </location>
</feature>
<evidence type="ECO:0000313" key="5">
    <source>
        <dbReference type="EMBL" id="VEN73607.1"/>
    </source>
</evidence>
<name>A0A484HK40_9BACT</name>